<name>A0ABN8J6T3_9NEOP</name>
<dbReference type="EMBL" id="OW152821">
    <property type="protein sequence ID" value="CAH2077325.1"/>
    <property type="molecule type" value="Genomic_DNA"/>
</dbReference>
<feature type="region of interest" description="Disordered" evidence="1">
    <location>
        <begin position="1"/>
        <end position="41"/>
    </location>
</feature>
<gene>
    <name evidence="2" type="ORF">IPOD504_LOCUS17656</name>
</gene>
<organism evidence="2 3">
    <name type="scientific">Iphiclides podalirius</name>
    <name type="common">scarce swallowtail</name>
    <dbReference type="NCBI Taxonomy" id="110791"/>
    <lineage>
        <taxon>Eukaryota</taxon>
        <taxon>Metazoa</taxon>
        <taxon>Ecdysozoa</taxon>
        <taxon>Arthropoda</taxon>
        <taxon>Hexapoda</taxon>
        <taxon>Insecta</taxon>
        <taxon>Pterygota</taxon>
        <taxon>Neoptera</taxon>
        <taxon>Endopterygota</taxon>
        <taxon>Lepidoptera</taxon>
        <taxon>Glossata</taxon>
        <taxon>Ditrysia</taxon>
        <taxon>Papilionoidea</taxon>
        <taxon>Papilionidae</taxon>
        <taxon>Papilioninae</taxon>
        <taxon>Iphiclides</taxon>
    </lineage>
</organism>
<accession>A0ABN8J6T3</accession>
<sequence>MEGCFDKRTRSKQGRRSGGDRFVGARIQTSGGAVEMSQGPLARGQAWPRELAPVTRRWLTFGFLPAGPKGALAQTGDHRATDSAECVVSLITS</sequence>
<dbReference type="Proteomes" id="UP000837857">
    <property type="component" value="Chromosome 9"/>
</dbReference>
<feature type="non-terminal residue" evidence="2">
    <location>
        <position position="93"/>
    </location>
</feature>
<keyword evidence="3" id="KW-1185">Reference proteome</keyword>
<protein>
    <submittedName>
        <fullName evidence="2">Uncharacterized protein</fullName>
    </submittedName>
</protein>
<proteinExistence type="predicted"/>
<reference evidence="2" key="1">
    <citation type="submission" date="2022-03" db="EMBL/GenBank/DDBJ databases">
        <authorList>
            <person name="Martin H S."/>
        </authorList>
    </citation>
    <scope>NUCLEOTIDE SEQUENCE</scope>
</reference>
<evidence type="ECO:0000313" key="3">
    <source>
        <dbReference type="Proteomes" id="UP000837857"/>
    </source>
</evidence>
<evidence type="ECO:0000256" key="1">
    <source>
        <dbReference type="SAM" id="MobiDB-lite"/>
    </source>
</evidence>
<evidence type="ECO:0000313" key="2">
    <source>
        <dbReference type="EMBL" id="CAH2077325.1"/>
    </source>
</evidence>